<evidence type="ECO:0000259" key="2">
    <source>
        <dbReference type="Pfam" id="PF11706"/>
    </source>
</evidence>
<name>A0ABU2NZE2_9ACTN</name>
<protein>
    <submittedName>
        <fullName evidence="3">CGNR zinc finger domain-containing protein</fullName>
    </submittedName>
</protein>
<dbReference type="EMBL" id="JAVREQ010000028">
    <property type="protein sequence ID" value="MDT0381907.1"/>
    <property type="molecule type" value="Genomic_DNA"/>
</dbReference>
<dbReference type="SUPFAM" id="SSF160904">
    <property type="entry name" value="Jann2411-like"/>
    <property type="match status" value="1"/>
</dbReference>
<dbReference type="InterPro" id="IPR023286">
    <property type="entry name" value="ABATE_dom_sf"/>
</dbReference>
<evidence type="ECO:0000313" key="4">
    <source>
        <dbReference type="Proteomes" id="UP001183414"/>
    </source>
</evidence>
<evidence type="ECO:0000256" key="1">
    <source>
        <dbReference type="SAM" id="MobiDB-lite"/>
    </source>
</evidence>
<dbReference type="InterPro" id="IPR021005">
    <property type="entry name" value="Znf_CGNR"/>
</dbReference>
<dbReference type="Pfam" id="PF11706">
    <property type="entry name" value="zf-CGNR"/>
    <property type="match status" value="1"/>
</dbReference>
<dbReference type="Pfam" id="PF07336">
    <property type="entry name" value="ABATE"/>
    <property type="match status" value="1"/>
</dbReference>
<keyword evidence="4" id="KW-1185">Reference proteome</keyword>
<dbReference type="PANTHER" id="PTHR35525">
    <property type="entry name" value="BLL6575 PROTEIN"/>
    <property type="match status" value="1"/>
</dbReference>
<dbReference type="Gene3D" id="1.10.3300.10">
    <property type="entry name" value="Jann2411-like domain"/>
    <property type="match status" value="1"/>
</dbReference>
<accession>A0ABU2NZE2</accession>
<comment type="caution">
    <text evidence="3">The sequence shown here is derived from an EMBL/GenBank/DDBJ whole genome shotgun (WGS) entry which is preliminary data.</text>
</comment>
<gene>
    <name evidence="3" type="ORF">RM572_24400</name>
</gene>
<reference evidence="4" key="1">
    <citation type="submission" date="2023-07" db="EMBL/GenBank/DDBJ databases">
        <title>30 novel species of actinomycetes from the DSMZ collection.</title>
        <authorList>
            <person name="Nouioui I."/>
        </authorList>
    </citation>
    <scope>NUCLEOTIDE SEQUENCE [LARGE SCALE GENOMIC DNA]</scope>
    <source>
        <strain evidence="4">DSM 42041</strain>
    </source>
</reference>
<dbReference type="PANTHER" id="PTHR35525:SF3">
    <property type="entry name" value="BLL6575 PROTEIN"/>
    <property type="match status" value="1"/>
</dbReference>
<proteinExistence type="predicted"/>
<evidence type="ECO:0000313" key="3">
    <source>
        <dbReference type="EMBL" id="MDT0381907.1"/>
    </source>
</evidence>
<feature type="domain" description="Zinc finger CGNR" evidence="2">
    <location>
        <begin position="136"/>
        <end position="179"/>
    </location>
</feature>
<dbReference type="InterPro" id="IPR010852">
    <property type="entry name" value="ABATE"/>
</dbReference>
<sequence length="201" mass="21282">MGDRRAPQQLALVQDLVNTWDIEDDRDAFDDPDGLEEFVAAHGLRGMRLTAGDLPALRELREALRAACLAHAGCELPEATSRTLDAMLADAPLVLAVTADGGARLRPAPGLAGAALFASRIAADIAAAAADGSWQRLKACEAEDCLWAFYDRSPAGRGRWCSMQLCGSRAKMRAYRDRRRTGSAGPPHGTGSPNAGSDVPA</sequence>
<organism evidence="3 4">
    <name type="scientific">Streptomyces hazeniae</name>
    <dbReference type="NCBI Taxonomy" id="3075538"/>
    <lineage>
        <taxon>Bacteria</taxon>
        <taxon>Bacillati</taxon>
        <taxon>Actinomycetota</taxon>
        <taxon>Actinomycetes</taxon>
        <taxon>Kitasatosporales</taxon>
        <taxon>Streptomycetaceae</taxon>
        <taxon>Streptomyces</taxon>
    </lineage>
</organism>
<dbReference type="Proteomes" id="UP001183414">
    <property type="component" value="Unassembled WGS sequence"/>
</dbReference>
<dbReference type="RefSeq" id="WP_311675565.1">
    <property type="nucleotide sequence ID" value="NZ_JAVREQ010000028.1"/>
</dbReference>
<feature type="region of interest" description="Disordered" evidence="1">
    <location>
        <begin position="176"/>
        <end position="201"/>
    </location>
</feature>